<evidence type="ECO:0000313" key="1">
    <source>
        <dbReference type="EMBL" id="KAA1262088.1"/>
    </source>
</evidence>
<comment type="caution">
    <text evidence="1">The sequence shown here is derived from an EMBL/GenBank/DDBJ whole genome shotgun (WGS) entry which is preliminary data.</text>
</comment>
<sequence>MLFNPDFKDMLLALFEAKVDFLLVGAYAVAAHGHPRATGDLDLWVRPDAETAPKVYRVLAEFGAPLHDLTVEDLAKPGMVFQIGVEPSRIDILTAISGVSFDDAWPNRLSIKMDGIQLCVLGRNDLVTNKRACGRPKDIADAETLDPGDA</sequence>
<reference evidence="1 2" key="1">
    <citation type="submission" date="2019-08" db="EMBL/GenBank/DDBJ databases">
        <title>Deep-cultivation of Planctomycetes and their phenomic and genomic characterization uncovers novel biology.</title>
        <authorList>
            <person name="Wiegand S."/>
            <person name="Jogler M."/>
            <person name="Boedeker C."/>
            <person name="Pinto D."/>
            <person name="Vollmers J."/>
            <person name="Rivas-Marin E."/>
            <person name="Kohn T."/>
            <person name="Peeters S.H."/>
            <person name="Heuer A."/>
            <person name="Rast P."/>
            <person name="Oberbeckmann S."/>
            <person name="Bunk B."/>
            <person name="Jeske O."/>
            <person name="Meyerdierks A."/>
            <person name="Storesund J.E."/>
            <person name="Kallscheuer N."/>
            <person name="Luecker S."/>
            <person name="Lage O.M."/>
            <person name="Pohl T."/>
            <person name="Merkel B.J."/>
            <person name="Hornburger P."/>
            <person name="Mueller R.-W."/>
            <person name="Bruemmer F."/>
            <person name="Labrenz M."/>
            <person name="Spormann A.M."/>
            <person name="Op Den Camp H."/>
            <person name="Overmann J."/>
            <person name="Amann R."/>
            <person name="Jetten M.S.M."/>
            <person name="Mascher T."/>
            <person name="Medema M.H."/>
            <person name="Devos D.P."/>
            <person name="Kaster A.-K."/>
            <person name="Ovreas L."/>
            <person name="Rohde M."/>
            <person name="Galperin M.Y."/>
            <person name="Jogler C."/>
        </authorList>
    </citation>
    <scope>NUCLEOTIDE SEQUENCE [LARGE SCALE GENOMIC DNA]</scope>
    <source>
        <strain evidence="1 2">LF1</strain>
    </source>
</reference>
<dbReference type="Pfam" id="PF09970">
    <property type="entry name" value="DUF2204"/>
    <property type="match status" value="1"/>
</dbReference>
<gene>
    <name evidence="1" type="ORF">LF1_46490</name>
</gene>
<dbReference type="RefSeq" id="WP_068267357.1">
    <property type="nucleotide sequence ID" value="NZ_LWSK01000195.1"/>
</dbReference>
<dbReference type="EMBL" id="VRLW01000001">
    <property type="protein sequence ID" value="KAA1262088.1"/>
    <property type="molecule type" value="Genomic_DNA"/>
</dbReference>
<organism evidence="1 2">
    <name type="scientific">Rubripirellula obstinata</name>
    <dbReference type="NCBI Taxonomy" id="406547"/>
    <lineage>
        <taxon>Bacteria</taxon>
        <taxon>Pseudomonadati</taxon>
        <taxon>Planctomycetota</taxon>
        <taxon>Planctomycetia</taxon>
        <taxon>Pirellulales</taxon>
        <taxon>Pirellulaceae</taxon>
        <taxon>Rubripirellula</taxon>
    </lineage>
</organism>
<evidence type="ECO:0000313" key="2">
    <source>
        <dbReference type="Proteomes" id="UP000322699"/>
    </source>
</evidence>
<protein>
    <recommendedName>
        <fullName evidence="3">Nucleotidyltransferase domain protein</fullName>
    </recommendedName>
</protein>
<keyword evidence="2" id="KW-1185">Reference proteome</keyword>
<dbReference type="InterPro" id="IPR018700">
    <property type="entry name" value="DUF2204"/>
</dbReference>
<dbReference type="Gene3D" id="3.30.460.40">
    <property type="match status" value="1"/>
</dbReference>
<proteinExistence type="predicted"/>
<dbReference type="InterPro" id="IPR043519">
    <property type="entry name" value="NT_sf"/>
</dbReference>
<name>A0A5B1CLY1_9BACT</name>
<dbReference type="AlphaFoldDB" id="A0A5B1CLY1"/>
<evidence type="ECO:0008006" key="3">
    <source>
        <dbReference type="Google" id="ProtNLM"/>
    </source>
</evidence>
<accession>A0A5B1CLY1</accession>
<dbReference type="SUPFAM" id="SSF81301">
    <property type="entry name" value="Nucleotidyltransferase"/>
    <property type="match status" value="1"/>
</dbReference>
<dbReference type="Proteomes" id="UP000322699">
    <property type="component" value="Unassembled WGS sequence"/>
</dbReference>
<dbReference type="OrthoDB" id="5519456at2"/>